<keyword evidence="6 8" id="KW-0472">Membrane</keyword>
<dbReference type="CDD" id="cd06853">
    <property type="entry name" value="GT_WecA_like"/>
    <property type="match status" value="1"/>
</dbReference>
<comment type="cofactor">
    <cofactor evidence="7">
        <name>Mg(2+)</name>
        <dbReference type="ChEBI" id="CHEBI:18420"/>
    </cofactor>
</comment>
<dbReference type="GO" id="GO:0046872">
    <property type="term" value="F:metal ion binding"/>
    <property type="evidence" value="ECO:0007669"/>
    <property type="project" value="UniProtKB-KW"/>
</dbReference>
<gene>
    <name evidence="9" type="ORF">SAMN04489712_102504</name>
</gene>
<keyword evidence="7" id="KW-0460">Magnesium</keyword>
<evidence type="ECO:0000256" key="3">
    <source>
        <dbReference type="ARBA" id="ARBA00022679"/>
    </source>
</evidence>
<comment type="subcellular location">
    <subcellularLocation>
        <location evidence="1">Cell membrane</location>
        <topology evidence="1">Multi-pass membrane protein</topology>
    </subcellularLocation>
</comment>
<feature type="transmembrane region" description="Helical" evidence="8">
    <location>
        <begin position="79"/>
        <end position="96"/>
    </location>
</feature>
<keyword evidence="7" id="KW-0479">Metal-binding</keyword>
<feature type="binding site" evidence="7">
    <location>
        <position position="226"/>
    </location>
    <ligand>
        <name>Mg(2+)</name>
        <dbReference type="ChEBI" id="CHEBI:18420"/>
    </ligand>
</feature>
<reference evidence="10" key="1">
    <citation type="submission" date="2016-10" db="EMBL/GenBank/DDBJ databases">
        <authorList>
            <person name="Varghese N."/>
            <person name="Submissions S."/>
        </authorList>
    </citation>
    <scope>NUCLEOTIDE SEQUENCE [LARGE SCALE GENOMIC DNA]</scope>
    <source>
        <strain evidence="10">DSM 43163</strain>
    </source>
</reference>
<feature type="transmembrane region" description="Helical" evidence="8">
    <location>
        <begin position="338"/>
        <end position="358"/>
    </location>
</feature>
<dbReference type="GO" id="GO:0005886">
    <property type="term" value="C:plasma membrane"/>
    <property type="evidence" value="ECO:0007669"/>
    <property type="project" value="UniProtKB-SubCell"/>
</dbReference>
<dbReference type="InterPro" id="IPR000715">
    <property type="entry name" value="Glycosyl_transferase_4"/>
</dbReference>
<dbReference type="GO" id="GO:0016780">
    <property type="term" value="F:phosphotransferase activity, for other substituted phosphate groups"/>
    <property type="evidence" value="ECO:0007669"/>
    <property type="project" value="InterPro"/>
</dbReference>
<evidence type="ECO:0000256" key="4">
    <source>
        <dbReference type="ARBA" id="ARBA00022692"/>
    </source>
</evidence>
<protein>
    <submittedName>
        <fullName evidence="9">UDP-GlcNAc:undecaprenyl-phosphate GlcNAc-1-phosphate transferase</fullName>
    </submittedName>
</protein>
<dbReference type="AlphaFoldDB" id="A0A1H5VXA8"/>
<proteinExistence type="predicted"/>
<dbReference type="PANTHER" id="PTHR22926:SF3">
    <property type="entry name" value="UNDECAPRENYL-PHOSPHATE ALPHA-N-ACETYLGLUCOSAMINYL 1-PHOSPHATE TRANSFERASE"/>
    <property type="match status" value="1"/>
</dbReference>
<feature type="transmembrane region" description="Helical" evidence="8">
    <location>
        <begin position="142"/>
        <end position="161"/>
    </location>
</feature>
<evidence type="ECO:0000256" key="5">
    <source>
        <dbReference type="ARBA" id="ARBA00022989"/>
    </source>
</evidence>
<dbReference type="PANTHER" id="PTHR22926">
    <property type="entry name" value="PHOSPHO-N-ACETYLMURAMOYL-PENTAPEPTIDE-TRANSFERASE"/>
    <property type="match status" value="1"/>
</dbReference>
<dbReference type="GO" id="GO:0071555">
    <property type="term" value="P:cell wall organization"/>
    <property type="evidence" value="ECO:0007669"/>
    <property type="project" value="TreeGrafter"/>
</dbReference>
<feature type="transmembrane region" description="Helical" evidence="8">
    <location>
        <begin position="48"/>
        <end position="67"/>
    </location>
</feature>
<evidence type="ECO:0000256" key="2">
    <source>
        <dbReference type="ARBA" id="ARBA00022475"/>
    </source>
</evidence>
<accession>A0A1H5VXA8</accession>
<feature type="transmembrane region" description="Helical" evidence="8">
    <location>
        <begin position="108"/>
        <end position="130"/>
    </location>
</feature>
<feature type="transmembrane region" description="Helical" evidence="8">
    <location>
        <begin position="167"/>
        <end position="188"/>
    </location>
</feature>
<dbReference type="GO" id="GO:0044038">
    <property type="term" value="P:cell wall macromolecule biosynthetic process"/>
    <property type="evidence" value="ECO:0007669"/>
    <property type="project" value="TreeGrafter"/>
</dbReference>
<evidence type="ECO:0000313" key="9">
    <source>
        <dbReference type="EMBL" id="SEF91922.1"/>
    </source>
</evidence>
<dbReference type="Pfam" id="PF00953">
    <property type="entry name" value="Glycos_transf_4"/>
    <property type="match status" value="1"/>
</dbReference>
<evidence type="ECO:0000256" key="7">
    <source>
        <dbReference type="PIRSR" id="PIRSR600715-1"/>
    </source>
</evidence>
<name>A0A1H5VXA8_9ACTN</name>
<dbReference type="RefSeq" id="WP_103936747.1">
    <property type="nucleotide sequence ID" value="NZ_FNVO01000002.1"/>
</dbReference>
<keyword evidence="10" id="KW-1185">Reference proteome</keyword>
<sequence length="382" mass="40839">MREYLLVMLVAAVITYLTTPVVRAFSVRFGAMTAVRDRDVHAIPTPRMGGLAMFFGMVGGLVTASGLPVMRRVFEDSDIDRGLLLAATLIVLLGIADDRWEIDALTKFAGQVAAAGLFIMNGIQLFVIPLPNGQPLVLPPEYGVPLTVFLVVATINAVNFVDGLDGLAAGVVGIAAMALFSYASLLSFAERLTRITPATLTAAVLVGMCLGFLPHNFNPARIFMGDTGSMLIGLLLSGATILLTGQFDSAVIGPVTQIPVFLPVLLVVLVMAVPYIDMLLAVWRRTNQGKSPFAPDKLHLHHRLLELGHSHRRAVLVMYFWVGLLASCVVGLSFIPSVLLVLSVAGLVAVAGTVVLIAEPWRRRRPKAATGAVSPARPHEHV</sequence>
<keyword evidence="5 8" id="KW-1133">Transmembrane helix</keyword>
<feature type="transmembrane region" description="Helical" evidence="8">
    <location>
        <begin position="314"/>
        <end position="332"/>
    </location>
</feature>
<keyword evidence="3 9" id="KW-0808">Transferase</keyword>
<evidence type="ECO:0000313" key="10">
    <source>
        <dbReference type="Proteomes" id="UP000236723"/>
    </source>
</evidence>
<evidence type="ECO:0000256" key="1">
    <source>
        <dbReference type="ARBA" id="ARBA00004651"/>
    </source>
</evidence>
<dbReference type="Proteomes" id="UP000236723">
    <property type="component" value="Unassembled WGS sequence"/>
</dbReference>
<feature type="transmembrane region" description="Helical" evidence="8">
    <location>
        <begin position="260"/>
        <end position="283"/>
    </location>
</feature>
<evidence type="ECO:0000256" key="6">
    <source>
        <dbReference type="ARBA" id="ARBA00023136"/>
    </source>
</evidence>
<dbReference type="EMBL" id="FNVO01000002">
    <property type="protein sequence ID" value="SEF91922.1"/>
    <property type="molecule type" value="Genomic_DNA"/>
</dbReference>
<keyword evidence="2" id="KW-1003">Cell membrane</keyword>
<feature type="binding site" evidence="7">
    <location>
        <position position="159"/>
    </location>
    <ligand>
        <name>Mg(2+)</name>
        <dbReference type="ChEBI" id="CHEBI:18420"/>
    </ligand>
</feature>
<organism evidence="9 10">
    <name type="scientific">Thermomonospora echinospora</name>
    <dbReference type="NCBI Taxonomy" id="1992"/>
    <lineage>
        <taxon>Bacteria</taxon>
        <taxon>Bacillati</taxon>
        <taxon>Actinomycetota</taxon>
        <taxon>Actinomycetes</taxon>
        <taxon>Streptosporangiales</taxon>
        <taxon>Thermomonosporaceae</taxon>
        <taxon>Thermomonospora</taxon>
    </lineage>
</organism>
<feature type="transmembrane region" description="Helical" evidence="8">
    <location>
        <begin position="195"/>
        <end position="213"/>
    </location>
</feature>
<evidence type="ECO:0000256" key="8">
    <source>
        <dbReference type="SAM" id="Phobius"/>
    </source>
</evidence>
<dbReference type="OrthoDB" id="9783652at2"/>
<keyword evidence="4 8" id="KW-0812">Transmembrane</keyword>
<dbReference type="GO" id="GO:0009103">
    <property type="term" value="P:lipopolysaccharide biosynthetic process"/>
    <property type="evidence" value="ECO:0007669"/>
    <property type="project" value="TreeGrafter"/>
</dbReference>